<dbReference type="PANTHER" id="PTHR24960">
    <property type="entry name" value="PHOTOSYSTEM I IRON-SULFUR CENTER-RELATED"/>
    <property type="match status" value="1"/>
</dbReference>
<dbReference type="SUPFAM" id="SSF54862">
    <property type="entry name" value="4Fe-4S ferredoxins"/>
    <property type="match status" value="1"/>
</dbReference>
<organism evidence="7 8">
    <name type="scientific">Parasynechococcus marenigrum (strain WH8102)</name>
    <dbReference type="NCBI Taxonomy" id="84588"/>
    <lineage>
        <taxon>Bacteria</taxon>
        <taxon>Bacillati</taxon>
        <taxon>Cyanobacteriota</taxon>
        <taxon>Cyanophyceae</taxon>
        <taxon>Synechococcales</taxon>
        <taxon>Prochlorococcaceae</taxon>
        <taxon>Parasynechococcus</taxon>
        <taxon>Parasynechococcus marenigrum</taxon>
    </lineage>
</organism>
<keyword evidence="8" id="KW-1185">Reference proteome</keyword>
<accession>Q7U4K2</accession>
<dbReference type="InterPro" id="IPR050157">
    <property type="entry name" value="PSI_iron-sulfur_center"/>
</dbReference>
<dbReference type="GO" id="GO:0051539">
    <property type="term" value="F:4 iron, 4 sulfur cluster binding"/>
    <property type="evidence" value="ECO:0007669"/>
    <property type="project" value="UniProtKB-KW"/>
</dbReference>
<dbReference type="Pfam" id="PF12617">
    <property type="entry name" value="LdpA_C"/>
    <property type="match status" value="1"/>
</dbReference>
<feature type="domain" description="4Fe-4S ferredoxin-type" evidence="6">
    <location>
        <begin position="122"/>
        <end position="151"/>
    </location>
</feature>
<dbReference type="AlphaFoldDB" id="Q7U4K2"/>
<gene>
    <name evidence="7" type="ordered locus">SYNW2065</name>
</gene>
<evidence type="ECO:0000313" key="8">
    <source>
        <dbReference type="Proteomes" id="UP000001422"/>
    </source>
</evidence>
<dbReference type="KEGG" id="syw:SYNW2065"/>
<dbReference type="EMBL" id="BX569694">
    <property type="protein sequence ID" value="CAE08580.1"/>
    <property type="molecule type" value="Genomic_DNA"/>
</dbReference>
<dbReference type="PROSITE" id="PS51379">
    <property type="entry name" value="4FE4S_FER_2"/>
    <property type="match status" value="2"/>
</dbReference>
<dbReference type="InterPro" id="IPR057431">
    <property type="entry name" value="LdpA_Fe-S-bd"/>
</dbReference>
<sequence>MAADERPAGQLSPHDALRRGHWVKLICGASNQDLPAIADLCAVYGAAGIDCVDVAADPAVVRAALQGLQWLDQIGTARPWLMVSVSDGSDAHFRKAWFDPARCPADCPRPCQRVCPAEAIAAVGAVDERRCYGCGRCLPSCPLGLIEERDHRLSSDAIAELLASMRPDAVEVHTAPGRGEAFDTLLAQLAVAGVPLQRLAVSCGLEGHALTPAALGQELWQRHSSLRRWGFSPLWQLDGRPMSGDVGAGTARVAVQLWRWMQPLAPPGPLQLAGGTNASTVQLLRPEERPAGVAFGGMARRLLMPLIHEAQAQGTSLRYWPEGWRAGLNLARSLVEPWRRRPGMERPC</sequence>
<evidence type="ECO:0000259" key="6">
    <source>
        <dbReference type="PROSITE" id="PS51379"/>
    </source>
</evidence>
<dbReference type="PROSITE" id="PS00198">
    <property type="entry name" value="4FE4S_FER_1"/>
    <property type="match status" value="1"/>
</dbReference>
<name>Q7U4K2_PARMW</name>
<keyword evidence="5" id="KW-0411">Iron-sulfur</keyword>
<dbReference type="PANTHER" id="PTHR24960:SF79">
    <property type="entry name" value="PHOTOSYSTEM I IRON-SULFUR CENTER"/>
    <property type="match status" value="1"/>
</dbReference>
<dbReference type="InterPro" id="IPR017900">
    <property type="entry name" value="4Fe4S_Fe_S_CS"/>
</dbReference>
<dbReference type="Proteomes" id="UP000001422">
    <property type="component" value="Chromosome"/>
</dbReference>
<comment type="cofactor">
    <cofactor evidence="1">
        <name>[4Fe-4S] cluster</name>
        <dbReference type="ChEBI" id="CHEBI:49883"/>
    </cofactor>
</comment>
<keyword evidence="4" id="KW-0408">Iron</keyword>
<dbReference type="Pfam" id="PF25160">
    <property type="entry name" value="LdpA_Fe-S-bd"/>
    <property type="match status" value="1"/>
</dbReference>
<evidence type="ECO:0000256" key="1">
    <source>
        <dbReference type="ARBA" id="ARBA00001966"/>
    </source>
</evidence>
<dbReference type="InterPro" id="IPR021039">
    <property type="entry name" value="Fe-S-bd_prot_LdpA_C"/>
</dbReference>
<evidence type="ECO:0000256" key="3">
    <source>
        <dbReference type="ARBA" id="ARBA00022723"/>
    </source>
</evidence>
<evidence type="ECO:0000256" key="2">
    <source>
        <dbReference type="ARBA" id="ARBA00022485"/>
    </source>
</evidence>
<feature type="domain" description="4Fe-4S ferredoxin-type" evidence="6">
    <location>
        <begin position="94"/>
        <end position="120"/>
    </location>
</feature>
<keyword evidence="2" id="KW-0004">4Fe-4S</keyword>
<evidence type="ECO:0000256" key="5">
    <source>
        <dbReference type="ARBA" id="ARBA00023014"/>
    </source>
</evidence>
<dbReference type="HOGENOM" id="CLU_037469_0_0_3"/>
<dbReference type="Gene3D" id="3.30.70.20">
    <property type="match status" value="1"/>
</dbReference>
<dbReference type="InterPro" id="IPR017896">
    <property type="entry name" value="4Fe4S_Fe-S-bd"/>
</dbReference>
<evidence type="ECO:0000256" key="4">
    <source>
        <dbReference type="ARBA" id="ARBA00023004"/>
    </source>
</evidence>
<protein>
    <submittedName>
        <fullName evidence="7">LdpA protein</fullName>
    </submittedName>
</protein>
<keyword evidence="3" id="KW-0479">Metal-binding</keyword>
<dbReference type="GO" id="GO:0046872">
    <property type="term" value="F:metal ion binding"/>
    <property type="evidence" value="ECO:0007669"/>
    <property type="project" value="UniProtKB-KW"/>
</dbReference>
<evidence type="ECO:0000313" key="7">
    <source>
        <dbReference type="EMBL" id="CAE08580.1"/>
    </source>
</evidence>
<dbReference type="eggNOG" id="COG1149">
    <property type="taxonomic scope" value="Bacteria"/>
</dbReference>
<proteinExistence type="predicted"/>
<dbReference type="STRING" id="84588.SYNW2065"/>
<reference evidence="7 8" key="1">
    <citation type="journal article" date="2003" name="Nature">
        <title>The genome of a motile marine Synechococcus.</title>
        <authorList>
            <person name="Palenik B."/>
            <person name="Brahamsha B."/>
            <person name="Larimer F."/>
            <person name="Land M."/>
            <person name="Hauser L."/>
            <person name="Chain P."/>
            <person name="Lamerdin J."/>
            <person name="Regala W."/>
            <person name="Allen E.A."/>
            <person name="McCarren J."/>
            <person name="Paulsen I."/>
            <person name="Dufresne A."/>
            <person name="Partensky F."/>
            <person name="Webb E."/>
            <person name="Waterbury J."/>
        </authorList>
    </citation>
    <scope>NUCLEOTIDE SEQUENCE [LARGE SCALE GENOMIC DNA]</scope>
    <source>
        <strain evidence="7 8">WH8102</strain>
    </source>
</reference>
<dbReference type="RefSeq" id="WP_011128923.1">
    <property type="nucleotide sequence ID" value="NC_005070.1"/>
</dbReference>